<name>A0A842A1Y5_9LIST</name>
<dbReference type="SUPFAM" id="SSF52467">
    <property type="entry name" value="DHS-like NAD/FAD-binding domain"/>
    <property type="match status" value="1"/>
</dbReference>
<proteinExistence type="predicted"/>
<dbReference type="RefSeq" id="WP_185418126.1">
    <property type="nucleotide sequence ID" value="NZ_JAARRU010000003.1"/>
</dbReference>
<evidence type="ECO:0008006" key="3">
    <source>
        <dbReference type="Google" id="ProtNLM"/>
    </source>
</evidence>
<dbReference type="Proteomes" id="UP000586951">
    <property type="component" value="Unassembled WGS sequence"/>
</dbReference>
<evidence type="ECO:0000313" key="2">
    <source>
        <dbReference type="Proteomes" id="UP000586951"/>
    </source>
</evidence>
<organism evidence="1 2">
    <name type="scientific">Listeria booriae</name>
    <dbReference type="NCBI Taxonomy" id="1552123"/>
    <lineage>
        <taxon>Bacteria</taxon>
        <taxon>Bacillati</taxon>
        <taxon>Bacillota</taxon>
        <taxon>Bacilli</taxon>
        <taxon>Bacillales</taxon>
        <taxon>Listeriaceae</taxon>
        <taxon>Listeria</taxon>
    </lineage>
</organism>
<comment type="caution">
    <text evidence="1">The sequence shown here is derived from an EMBL/GenBank/DDBJ whole genome shotgun (WGS) entry which is preliminary data.</text>
</comment>
<protein>
    <recommendedName>
        <fullName evidence="3">SIR2-like domain-containing protein</fullName>
    </recommendedName>
</protein>
<dbReference type="InterPro" id="IPR029035">
    <property type="entry name" value="DHS-like_NAD/FAD-binding_dom"/>
</dbReference>
<dbReference type="EMBL" id="JAARRU010000003">
    <property type="protein sequence ID" value="MBC1565863.1"/>
    <property type="molecule type" value="Genomic_DNA"/>
</dbReference>
<gene>
    <name evidence="1" type="ORF">HB907_10620</name>
</gene>
<sequence length="465" mass="53818">MSEEILLREMLKEKNVTFLFGAGASAPFFSSLGNFENLLTNDNINVDGKNLIKAIFFEQSIKDNSYIQNYLDKKCYCGEKAESMDNILGEYTRFIHNILEYLKYRNSRVSPKRANIITTNYDLFFEAAIDDTLYKNSRIFFNDGTNGYTRKILNTDNFNKTLLFSGVFDNYSNEIPALNLIKCHGSVNWVELPATADAKSCIQVLTRSTILKQNEDIDTLLRNINNSIGRIKSDLKTDVNSYAELLQLMQEDITNELVADINMIASQVMSDLTITSDSMEQMQIVFPTKKKFEHTLIQEHFFSMLRLLSYELEKKQSALIVFGFSFYDEHITEVVQRSLNNPSLLVIIVCYMNTNKSDIISKFNFFHNSVPKNIHFIEPENFLVEEISIPEYEEKYRNTKLENYFKFFDDGDTKKVYTDIVDTLVDKNGIMHPILNFSSFNKILEEDIINKYKPEILEANDNGNK</sequence>
<reference evidence="1 2" key="1">
    <citation type="submission" date="2020-03" db="EMBL/GenBank/DDBJ databases">
        <title>Soil Listeria distribution.</title>
        <authorList>
            <person name="Liao J."/>
            <person name="Wiedmann M."/>
        </authorList>
    </citation>
    <scope>NUCLEOTIDE SEQUENCE [LARGE SCALE GENOMIC DNA]</scope>
    <source>
        <strain evidence="1 2">FSL L7-1427</strain>
    </source>
</reference>
<evidence type="ECO:0000313" key="1">
    <source>
        <dbReference type="EMBL" id="MBC1565863.1"/>
    </source>
</evidence>
<accession>A0A842A1Y5</accession>
<dbReference type="AlphaFoldDB" id="A0A842A1Y5"/>